<reference evidence="4" key="1">
    <citation type="journal article" date="2020" name="Stud. Mycol.">
        <title>101 Dothideomycetes genomes: a test case for predicting lifestyles and emergence of pathogens.</title>
        <authorList>
            <person name="Haridas S."/>
            <person name="Albert R."/>
            <person name="Binder M."/>
            <person name="Bloem J."/>
            <person name="Labutti K."/>
            <person name="Salamov A."/>
            <person name="Andreopoulos B."/>
            <person name="Baker S."/>
            <person name="Barry K."/>
            <person name="Bills G."/>
            <person name="Bluhm B."/>
            <person name="Cannon C."/>
            <person name="Castanera R."/>
            <person name="Culley D."/>
            <person name="Daum C."/>
            <person name="Ezra D."/>
            <person name="Gonzalez J."/>
            <person name="Henrissat B."/>
            <person name="Kuo A."/>
            <person name="Liang C."/>
            <person name="Lipzen A."/>
            <person name="Lutzoni F."/>
            <person name="Magnuson J."/>
            <person name="Mondo S."/>
            <person name="Nolan M."/>
            <person name="Ohm R."/>
            <person name="Pangilinan J."/>
            <person name="Park H.-J."/>
            <person name="Ramirez L."/>
            <person name="Alfaro M."/>
            <person name="Sun H."/>
            <person name="Tritt A."/>
            <person name="Yoshinaga Y."/>
            <person name="Zwiers L.-H."/>
            <person name="Turgeon B."/>
            <person name="Goodwin S."/>
            <person name="Spatafora J."/>
            <person name="Crous P."/>
            <person name="Grigoriev I."/>
        </authorList>
    </citation>
    <scope>NUCLEOTIDE SEQUENCE</scope>
    <source>
        <strain evidence="4">CBS 107.79</strain>
    </source>
</reference>
<dbReference type="PROSITE" id="PS50294">
    <property type="entry name" value="WD_REPEATS_REGION"/>
    <property type="match status" value="3"/>
</dbReference>
<dbReference type="AlphaFoldDB" id="A0A6A5USI1"/>
<dbReference type="SUPFAM" id="SSF50978">
    <property type="entry name" value="WD40 repeat-like"/>
    <property type="match status" value="1"/>
</dbReference>
<dbReference type="PANTHER" id="PTHR22838">
    <property type="entry name" value="WD REPEAT PROTEIN 26-RELATED"/>
    <property type="match status" value="1"/>
</dbReference>
<dbReference type="CDD" id="cd00200">
    <property type="entry name" value="WD40"/>
    <property type="match status" value="1"/>
</dbReference>
<keyword evidence="5" id="KW-1185">Reference proteome</keyword>
<dbReference type="EMBL" id="ML976727">
    <property type="protein sequence ID" value="KAF1967815.1"/>
    <property type="molecule type" value="Genomic_DNA"/>
</dbReference>
<evidence type="ECO:0000256" key="1">
    <source>
        <dbReference type="ARBA" id="ARBA00022574"/>
    </source>
</evidence>
<dbReference type="PROSITE" id="PS00678">
    <property type="entry name" value="WD_REPEATS_1"/>
    <property type="match status" value="3"/>
</dbReference>
<feature type="repeat" description="WD" evidence="3">
    <location>
        <begin position="180"/>
        <end position="221"/>
    </location>
</feature>
<dbReference type="InterPro" id="IPR015943">
    <property type="entry name" value="WD40/YVTN_repeat-like_dom_sf"/>
</dbReference>
<gene>
    <name evidence="4" type="ORF">BU23DRAFT_558984</name>
</gene>
<keyword evidence="2" id="KW-0677">Repeat</keyword>
<dbReference type="OrthoDB" id="538223at2759"/>
<feature type="repeat" description="WD" evidence="3">
    <location>
        <begin position="96"/>
        <end position="137"/>
    </location>
</feature>
<evidence type="ECO:0000256" key="3">
    <source>
        <dbReference type="PROSITE-ProRule" id="PRU00221"/>
    </source>
</evidence>
<keyword evidence="1 3" id="KW-0853">WD repeat</keyword>
<dbReference type="SMART" id="SM00320">
    <property type="entry name" value="WD40"/>
    <property type="match status" value="3"/>
</dbReference>
<dbReference type="PANTHER" id="PTHR22838:SF0">
    <property type="entry name" value="WD REPEAT-CONTAINING PROTEIN 26"/>
    <property type="match status" value="1"/>
</dbReference>
<sequence length="316" mass="34738">MSLIKETSLCVRLVARLQSLTAPSSSIITSFLSDASRFVLRFVPILAEAPLQIYSSGLLFSPEASIVRTMFIRQVPQTVEVLSGRDIEWDACRSVLEGHSDEVNTVVFSPDGQLVASASYDRTVRVWETATGQCRSVLEGHSDLVNTVVFSPDGQLVASASYDRTVRVWETATGQCRSVLEGHSDEVSAVVFSPDGQLVASASKDRTVRVWETATGQCCSVLPGRTSIPDIAFSPDGQRLQTNKDDIVLPSGLTTVSSIQHTEELSSVMVENEWIVRQKRRFLWLPPEYRYCETAVHKHIVCLGCSSGRVTLLSLQ</sequence>
<evidence type="ECO:0000256" key="2">
    <source>
        <dbReference type="ARBA" id="ARBA00022737"/>
    </source>
</evidence>
<dbReference type="PROSITE" id="PS50082">
    <property type="entry name" value="WD_REPEATS_2"/>
    <property type="match status" value="3"/>
</dbReference>
<organism evidence="4 5">
    <name type="scientific">Bimuria novae-zelandiae CBS 107.79</name>
    <dbReference type="NCBI Taxonomy" id="1447943"/>
    <lineage>
        <taxon>Eukaryota</taxon>
        <taxon>Fungi</taxon>
        <taxon>Dikarya</taxon>
        <taxon>Ascomycota</taxon>
        <taxon>Pezizomycotina</taxon>
        <taxon>Dothideomycetes</taxon>
        <taxon>Pleosporomycetidae</taxon>
        <taxon>Pleosporales</taxon>
        <taxon>Massarineae</taxon>
        <taxon>Didymosphaeriaceae</taxon>
        <taxon>Bimuria</taxon>
    </lineage>
</organism>
<dbReference type="Gene3D" id="2.130.10.10">
    <property type="entry name" value="YVTN repeat-like/Quinoprotein amine dehydrogenase"/>
    <property type="match status" value="2"/>
</dbReference>
<protein>
    <submittedName>
        <fullName evidence="4">WD40 repeat-like protein</fullName>
    </submittedName>
</protein>
<dbReference type="InterPro" id="IPR019775">
    <property type="entry name" value="WD40_repeat_CS"/>
</dbReference>
<name>A0A6A5USI1_9PLEO</name>
<proteinExistence type="predicted"/>
<dbReference type="Proteomes" id="UP000800036">
    <property type="component" value="Unassembled WGS sequence"/>
</dbReference>
<accession>A0A6A5USI1</accession>
<dbReference type="PRINTS" id="PR00320">
    <property type="entry name" value="GPROTEINBRPT"/>
</dbReference>
<dbReference type="InterPro" id="IPR020472">
    <property type="entry name" value="WD40_PAC1"/>
</dbReference>
<evidence type="ECO:0000313" key="5">
    <source>
        <dbReference type="Proteomes" id="UP000800036"/>
    </source>
</evidence>
<feature type="repeat" description="WD" evidence="3">
    <location>
        <begin position="138"/>
        <end position="179"/>
    </location>
</feature>
<dbReference type="InterPro" id="IPR036322">
    <property type="entry name" value="WD40_repeat_dom_sf"/>
</dbReference>
<dbReference type="Pfam" id="PF00400">
    <property type="entry name" value="WD40"/>
    <property type="match status" value="3"/>
</dbReference>
<dbReference type="InterPro" id="IPR001680">
    <property type="entry name" value="WD40_rpt"/>
</dbReference>
<dbReference type="InterPro" id="IPR051350">
    <property type="entry name" value="WD_repeat-ST_regulator"/>
</dbReference>
<evidence type="ECO:0000313" key="4">
    <source>
        <dbReference type="EMBL" id="KAF1967815.1"/>
    </source>
</evidence>